<accession>A0ACC2Z1P0</accession>
<reference evidence="1" key="1">
    <citation type="submission" date="2022-10" db="EMBL/GenBank/DDBJ databases">
        <title>Culturing micro-colonial fungi from biological soil crusts in the Mojave desert and describing Neophaeococcomyces mojavensis, and introducing the new genera and species Taxawa tesnikishii.</title>
        <authorList>
            <person name="Kurbessoian T."/>
            <person name="Stajich J.E."/>
        </authorList>
    </citation>
    <scope>NUCLEOTIDE SEQUENCE</scope>
    <source>
        <strain evidence="1">JES_115</strain>
    </source>
</reference>
<protein>
    <submittedName>
        <fullName evidence="1">Uncharacterized protein</fullName>
    </submittedName>
</protein>
<name>A0ACC2Z1P0_9PEZI</name>
<keyword evidence="2" id="KW-1185">Reference proteome</keyword>
<evidence type="ECO:0000313" key="1">
    <source>
        <dbReference type="EMBL" id="KAJ9641557.1"/>
    </source>
</evidence>
<sequence>MAEPKKTYVSNAPNSRNSPPLTVRIRSFLDDAMVFVMLYLTTLFSFDAYTAAANSPYSRRNRPSNNPRSTWGRSPGRGGGSGGGGYGGGGGGPGGPGGSGGSNYPRKLGRVDDVRGPECGSCG</sequence>
<gene>
    <name evidence="1" type="ORF">H2199_005527</name>
</gene>
<dbReference type="EMBL" id="JAPDRP010000015">
    <property type="protein sequence ID" value="KAJ9641557.1"/>
    <property type="molecule type" value="Genomic_DNA"/>
</dbReference>
<organism evidence="1 2">
    <name type="scientific">Coniosporium tulheliwenetii</name>
    <dbReference type="NCBI Taxonomy" id="3383036"/>
    <lineage>
        <taxon>Eukaryota</taxon>
        <taxon>Fungi</taxon>
        <taxon>Dikarya</taxon>
        <taxon>Ascomycota</taxon>
        <taxon>Pezizomycotina</taxon>
        <taxon>Dothideomycetes</taxon>
        <taxon>Dothideomycetes incertae sedis</taxon>
        <taxon>Coniosporium</taxon>
    </lineage>
</organism>
<dbReference type="Proteomes" id="UP001172680">
    <property type="component" value="Unassembled WGS sequence"/>
</dbReference>
<comment type="caution">
    <text evidence="1">The sequence shown here is derived from an EMBL/GenBank/DDBJ whole genome shotgun (WGS) entry which is preliminary data.</text>
</comment>
<proteinExistence type="predicted"/>
<evidence type="ECO:0000313" key="2">
    <source>
        <dbReference type="Proteomes" id="UP001172680"/>
    </source>
</evidence>